<dbReference type="InterPro" id="IPR002173">
    <property type="entry name" value="Carboh/pur_kinase_PfkB_CS"/>
</dbReference>
<comment type="caution">
    <text evidence="7">The sequence shown here is derived from an EMBL/GenBank/DDBJ whole genome shotgun (WGS) entry which is preliminary data.</text>
</comment>
<dbReference type="PROSITE" id="PS00584">
    <property type="entry name" value="PFKB_KINASES_2"/>
    <property type="match status" value="1"/>
</dbReference>
<name>A0A6N8GIF2_9MICC</name>
<keyword evidence="8" id="KW-1185">Reference proteome</keyword>
<dbReference type="RefSeq" id="WP_156268581.1">
    <property type="nucleotide sequence ID" value="NZ_WOGU01000005.1"/>
</dbReference>
<evidence type="ECO:0000256" key="4">
    <source>
        <dbReference type="ARBA" id="ARBA00022777"/>
    </source>
</evidence>
<evidence type="ECO:0000256" key="1">
    <source>
        <dbReference type="ARBA" id="ARBA00010688"/>
    </source>
</evidence>
<dbReference type="EMBL" id="WOGU01000005">
    <property type="protein sequence ID" value="MUN62906.1"/>
    <property type="molecule type" value="Genomic_DNA"/>
</dbReference>
<proteinExistence type="inferred from homology"/>
<sequence>MSGVVHGGAPDVVTFGETMALFTADTPGPLPHVPSLSLGIGGAESNVAVALRRLGTSVAWVGRVGADSLGELVVRELRGEGIDVVPVRDESAPTGLMIKERRTADALKVWYYRAGSAGSRLEPEDVPDDLVTGARLLHVTGITPALSPSAAAATHHAIDLAREAGVPVSFDLNYRAALWSREEAGEQFRRIMAKVDIVFAGDDEAGIAVGPASDPRELARRMAAEGPSQAVLKRGDQGCLALIDGKEYAREAVPVRVVDTVGAGDAFVGGYLAELLGGAEADRRLRTATQVGAFACLVPGDWEGMPRRSELHLLAPEDPVSR</sequence>
<organism evidence="7 8">
    <name type="scientific">Kocuria sediminis</name>
    <dbReference type="NCBI Taxonomy" id="1038857"/>
    <lineage>
        <taxon>Bacteria</taxon>
        <taxon>Bacillati</taxon>
        <taxon>Actinomycetota</taxon>
        <taxon>Actinomycetes</taxon>
        <taxon>Micrococcales</taxon>
        <taxon>Micrococcaceae</taxon>
        <taxon>Kocuria</taxon>
    </lineage>
</organism>
<dbReference type="Pfam" id="PF00294">
    <property type="entry name" value="PfkB"/>
    <property type="match status" value="1"/>
</dbReference>
<keyword evidence="4 7" id="KW-0418">Kinase</keyword>
<evidence type="ECO:0000256" key="5">
    <source>
        <dbReference type="ARBA" id="ARBA00022840"/>
    </source>
</evidence>
<dbReference type="PANTHER" id="PTHR43085:SF1">
    <property type="entry name" value="PSEUDOURIDINE KINASE-RELATED"/>
    <property type="match status" value="1"/>
</dbReference>
<dbReference type="CDD" id="cd01166">
    <property type="entry name" value="KdgK"/>
    <property type="match status" value="1"/>
</dbReference>
<accession>A0A6N8GIF2</accession>
<evidence type="ECO:0000256" key="2">
    <source>
        <dbReference type="ARBA" id="ARBA00022679"/>
    </source>
</evidence>
<dbReference type="InterPro" id="IPR050306">
    <property type="entry name" value="PfkB_Carbo_kinase"/>
</dbReference>
<dbReference type="AlphaFoldDB" id="A0A6N8GIF2"/>
<comment type="similarity">
    <text evidence="1">Belongs to the carbohydrate kinase PfkB family.</text>
</comment>
<protein>
    <submittedName>
        <fullName evidence="7">Sugar kinase</fullName>
    </submittedName>
</protein>
<feature type="domain" description="Carbohydrate kinase PfkB" evidence="6">
    <location>
        <begin position="11"/>
        <end position="305"/>
    </location>
</feature>
<dbReference type="SUPFAM" id="SSF53613">
    <property type="entry name" value="Ribokinase-like"/>
    <property type="match status" value="1"/>
</dbReference>
<dbReference type="PANTHER" id="PTHR43085">
    <property type="entry name" value="HEXOKINASE FAMILY MEMBER"/>
    <property type="match status" value="1"/>
</dbReference>
<gene>
    <name evidence="7" type="ORF">GMA12_07090</name>
</gene>
<evidence type="ECO:0000313" key="8">
    <source>
        <dbReference type="Proteomes" id="UP000436989"/>
    </source>
</evidence>
<dbReference type="InterPro" id="IPR029056">
    <property type="entry name" value="Ribokinase-like"/>
</dbReference>
<dbReference type="Gene3D" id="3.40.1190.20">
    <property type="match status" value="1"/>
</dbReference>
<evidence type="ECO:0000259" key="6">
    <source>
        <dbReference type="Pfam" id="PF00294"/>
    </source>
</evidence>
<keyword evidence="5" id="KW-0067">ATP-binding</keyword>
<keyword evidence="2" id="KW-0808">Transferase</keyword>
<dbReference type="Proteomes" id="UP000436989">
    <property type="component" value="Unassembled WGS sequence"/>
</dbReference>
<dbReference type="GO" id="GO:0016301">
    <property type="term" value="F:kinase activity"/>
    <property type="evidence" value="ECO:0007669"/>
    <property type="project" value="UniProtKB-KW"/>
</dbReference>
<keyword evidence="3" id="KW-0547">Nucleotide-binding</keyword>
<dbReference type="InterPro" id="IPR011611">
    <property type="entry name" value="PfkB_dom"/>
</dbReference>
<reference evidence="7 8" key="1">
    <citation type="submission" date="2019-12" db="EMBL/GenBank/DDBJ databases">
        <authorList>
            <person name="Shi Y."/>
        </authorList>
    </citation>
    <scope>NUCLEOTIDE SEQUENCE [LARGE SCALE GENOMIC DNA]</scope>
    <source>
        <strain evidence="7 8">JCM 17929</strain>
    </source>
</reference>
<evidence type="ECO:0000313" key="7">
    <source>
        <dbReference type="EMBL" id="MUN62906.1"/>
    </source>
</evidence>
<evidence type="ECO:0000256" key="3">
    <source>
        <dbReference type="ARBA" id="ARBA00022741"/>
    </source>
</evidence>
<dbReference type="GO" id="GO:0005524">
    <property type="term" value="F:ATP binding"/>
    <property type="evidence" value="ECO:0007669"/>
    <property type="project" value="UniProtKB-KW"/>
</dbReference>